<feature type="region of interest" description="Disordered" evidence="1">
    <location>
        <begin position="1"/>
        <end position="20"/>
    </location>
</feature>
<proteinExistence type="predicted"/>
<sequence length="306" mass="33017">MDTQQISAPARASSGVVHDNSRHTSRFTVVGNHLTQHRELSLTAIGLAAHIQSLPAGVGIGIKDLADRFPESEARIAAALRELEAHGYLRRTRTRLANGRIVTRTVSCNQPSDQRRTDSLPGRDCPQRTVRPPTPVRPCSEPEADDAHPARSRTRTHTKPAPRREPAPLLVPKPAFPAASLLRTATDLLAGLHHQDPRLLLSEQDVDALAPGVAAWLERAVGPAAVQHALTTGLPPEGMRRPAGLLAHRLTARLPPPPPFPPPATLPPGPIPLQNCEGCDRAFRAAEPGECSDCRTEDFHPTAQQL</sequence>
<dbReference type="KEGG" id="sata:C5746_23890"/>
<dbReference type="AlphaFoldDB" id="A0A2Z5JRQ0"/>
<organism evidence="2 3">
    <name type="scientific">Streptomyces atratus</name>
    <dbReference type="NCBI Taxonomy" id="1893"/>
    <lineage>
        <taxon>Bacteria</taxon>
        <taxon>Bacillati</taxon>
        <taxon>Actinomycetota</taxon>
        <taxon>Actinomycetes</taxon>
        <taxon>Kitasatosporales</taxon>
        <taxon>Streptomycetaceae</taxon>
        <taxon>Streptomyces</taxon>
    </lineage>
</organism>
<reference evidence="2 3" key="1">
    <citation type="journal article" date="2018" name="Front. Microbiol.">
        <title>Genome Sequencing of Streptomyces atratus SCSIOZH16 and Activation Production of Nocardamine via Metabolic Engineering.</title>
        <authorList>
            <person name="Li Y."/>
            <person name="Zhang C."/>
            <person name="Liu C."/>
            <person name="Ju J."/>
            <person name="Ma J."/>
        </authorList>
    </citation>
    <scope>NUCLEOTIDE SEQUENCE [LARGE SCALE GENOMIC DNA]</scope>
    <source>
        <strain evidence="2 3">SCSIO_ZH16</strain>
    </source>
</reference>
<protein>
    <submittedName>
        <fullName evidence="2">Helix-turn-helix domain-containing protein</fullName>
    </submittedName>
</protein>
<accession>A0A2Z5JRQ0</accession>
<evidence type="ECO:0000256" key="1">
    <source>
        <dbReference type="SAM" id="MobiDB-lite"/>
    </source>
</evidence>
<dbReference type="EMBL" id="CP027306">
    <property type="protein sequence ID" value="AXE83007.1"/>
    <property type="molecule type" value="Genomic_DNA"/>
</dbReference>
<evidence type="ECO:0000313" key="2">
    <source>
        <dbReference type="EMBL" id="AXE83007.1"/>
    </source>
</evidence>
<dbReference type="Proteomes" id="UP000252698">
    <property type="component" value="Chromosome"/>
</dbReference>
<dbReference type="GeneID" id="95521457"/>
<name>A0A2Z5JRQ0_STRAR</name>
<gene>
    <name evidence="2" type="ORF">C5746_23890</name>
</gene>
<feature type="region of interest" description="Disordered" evidence="1">
    <location>
        <begin position="108"/>
        <end position="172"/>
    </location>
</feature>
<dbReference type="RefSeq" id="WP_114249225.1">
    <property type="nucleotide sequence ID" value="NZ_CP027306.1"/>
</dbReference>
<feature type="compositionally biased region" description="Basic residues" evidence="1">
    <location>
        <begin position="150"/>
        <end position="161"/>
    </location>
</feature>
<evidence type="ECO:0000313" key="3">
    <source>
        <dbReference type="Proteomes" id="UP000252698"/>
    </source>
</evidence>